<dbReference type="PANTHER" id="PTHR43719">
    <property type="entry name" value="TWO-COMPONENT HISTIDINE KINASE"/>
    <property type="match status" value="1"/>
</dbReference>
<evidence type="ECO:0000313" key="5">
    <source>
        <dbReference type="Proteomes" id="UP000218113"/>
    </source>
</evidence>
<dbReference type="Pfam" id="PF00072">
    <property type="entry name" value="Response_reg"/>
    <property type="match status" value="1"/>
</dbReference>
<dbReference type="PANTHER" id="PTHR43719:SF28">
    <property type="entry name" value="PEROXIDE STRESS-ACTIVATED HISTIDINE KINASE MAK1-RELATED"/>
    <property type="match status" value="1"/>
</dbReference>
<organism evidence="4 5">
    <name type="scientific">SAR324 cluster bacterium</name>
    <dbReference type="NCBI Taxonomy" id="2024889"/>
    <lineage>
        <taxon>Bacteria</taxon>
        <taxon>Deltaproteobacteria</taxon>
        <taxon>SAR324 cluster</taxon>
    </lineage>
</organism>
<dbReference type="CDD" id="cd17546">
    <property type="entry name" value="REC_hyHK_CKI1_RcsC-like"/>
    <property type="match status" value="1"/>
</dbReference>
<feature type="modified residue" description="4-aspartylphosphate" evidence="2">
    <location>
        <position position="55"/>
    </location>
</feature>
<reference evidence="5" key="1">
    <citation type="submission" date="2017-08" db="EMBL/GenBank/DDBJ databases">
        <title>A dynamic microbial community with high functional redundancy inhabits the cold, oxic subseafloor aquifer.</title>
        <authorList>
            <person name="Tully B.J."/>
            <person name="Wheat C.G."/>
            <person name="Glazer B.T."/>
            <person name="Huber J.A."/>
        </authorList>
    </citation>
    <scope>NUCLEOTIDE SEQUENCE [LARGE SCALE GENOMIC DNA]</scope>
</reference>
<dbReference type="InterPro" id="IPR050956">
    <property type="entry name" value="2C_system_His_kinase"/>
</dbReference>
<dbReference type="SUPFAM" id="SSF52172">
    <property type="entry name" value="CheY-like"/>
    <property type="match status" value="1"/>
</dbReference>
<dbReference type="Gene3D" id="3.40.50.2300">
    <property type="match status" value="1"/>
</dbReference>
<proteinExistence type="predicted"/>
<dbReference type="EMBL" id="NVSR01000137">
    <property type="protein sequence ID" value="PCI23679.1"/>
    <property type="molecule type" value="Genomic_DNA"/>
</dbReference>
<evidence type="ECO:0000256" key="2">
    <source>
        <dbReference type="PROSITE-ProRule" id="PRU00169"/>
    </source>
</evidence>
<dbReference type="GO" id="GO:0000160">
    <property type="term" value="P:phosphorelay signal transduction system"/>
    <property type="evidence" value="ECO:0007669"/>
    <property type="project" value="InterPro"/>
</dbReference>
<gene>
    <name evidence="4" type="ORF">COB67_12495</name>
</gene>
<dbReference type="PROSITE" id="PS50110">
    <property type="entry name" value="RESPONSE_REGULATORY"/>
    <property type="match status" value="1"/>
</dbReference>
<sequence>MKFLVVDDDLINRRLLGALLSKYGESDFAVNGEEATRFYQRNLESKQYYDVVFLDIMMPEMNGHEALKRMREIENEFGVHLGHGAEVVMVSALGDRRNVLSAFSEGCEYYLVKPIDQAKLDEMLLQIKEERGL</sequence>
<protein>
    <recommendedName>
        <fullName evidence="3">Response regulatory domain-containing protein</fullName>
    </recommendedName>
</protein>
<dbReference type="InterPro" id="IPR011006">
    <property type="entry name" value="CheY-like_superfamily"/>
</dbReference>
<dbReference type="InterPro" id="IPR001789">
    <property type="entry name" value="Sig_transdc_resp-reg_receiver"/>
</dbReference>
<feature type="domain" description="Response regulatory" evidence="3">
    <location>
        <begin position="2"/>
        <end position="128"/>
    </location>
</feature>
<evidence type="ECO:0000256" key="1">
    <source>
        <dbReference type="ARBA" id="ARBA00022553"/>
    </source>
</evidence>
<evidence type="ECO:0000313" key="4">
    <source>
        <dbReference type="EMBL" id="PCI23679.1"/>
    </source>
</evidence>
<evidence type="ECO:0000259" key="3">
    <source>
        <dbReference type="PROSITE" id="PS50110"/>
    </source>
</evidence>
<dbReference type="AlphaFoldDB" id="A0A2A4SRF9"/>
<comment type="caution">
    <text evidence="4">The sequence shown here is derived from an EMBL/GenBank/DDBJ whole genome shotgun (WGS) entry which is preliminary data.</text>
</comment>
<name>A0A2A4SRF9_9DELT</name>
<dbReference type="Proteomes" id="UP000218113">
    <property type="component" value="Unassembled WGS sequence"/>
</dbReference>
<keyword evidence="1 2" id="KW-0597">Phosphoprotein</keyword>
<dbReference type="SMART" id="SM00448">
    <property type="entry name" value="REC"/>
    <property type="match status" value="1"/>
</dbReference>
<accession>A0A2A4SRF9</accession>